<name>A0A0W7WNR1_9RHOB</name>
<sequence length="173" mass="17568">MTRSASEIAALAREAARGAGFPPAQADSFGRAAVLHLARGGDEATLRAALADPADSPILRLPLLAEDILRALTLAGPQVEMTLHPGDAALAPAYIALLDIAIETLEIVPGSDGAQRLRVHADAERVAATALPARLAVSESLAAELGALADRTLVPASEQSRSAGAGAGDIDND</sequence>
<dbReference type="OrthoDB" id="8420038at2"/>
<dbReference type="AlphaFoldDB" id="A0A0W7WNR1"/>
<reference evidence="1 2" key="1">
    <citation type="submission" date="2015-12" db="EMBL/GenBank/DDBJ databases">
        <authorList>
            <person name="Shamseldin A."/>
            <person name="Moawad H."/>
            <person name="Abd El-Rahim W.M."/>
            <person name="Sadowsky M.J."/>
        </authorList>
    </citation>
    <scope>NUCLEOTIDE SEQUENCE [LARGE SCALE GENOMIC DNA]</scope>
    <source>
        <strain evidence="1 2">SJ5A-1</strain>
    </source>
</reference>
<dbReference type="RefSeq" id="WP_058860148.1">
    <property type="nucleotide sequence ID" value="NZ_LPXO01000001.1"/>
</dbReference>
<proteinExistence type="predicted"/>
<organism evidence="1 2">
    <name type="scientific">Pseudoponticoccus marisrubri</name>
    <dbReference type="NCBI Taxonomy" id="1685382"/>
    <lineage>
        <taxon>Bacteria</taxon>
        <taxon>Pseudomonadati</taxon>
        <taxon>Pseudomonadota</taxon>
        <taxon>Alphaproteobacteria</taxon>
        <taxon>Rhodobacterales</taxon>
        <taxon>Roseobacteraceae</taxon>
        <taxon>Pseudoponticoccus</taxon>
    </lineage>
</organism>
<dbReference type="EMBL" id="LPXO01000001">
    <property type="protein sequence ID" value="KUF12198.1"/>
    <property type="molecule type" value="Genomic_DNA"/>
</dbReference>
<keyword evidence="2" id="KW-1185">Reference proteome</keyword>
<evidence type="ECO:0000313" key="2">
    <source>
        <dbReference type="Proteomes" id="UP000054396"/>
    </source>
</evidence>
<evidence type="ECO:0008006" key="3">
    <source>
        <dbReference type="Google" id="ProtNLM"/>
    </source>
</evidence>
<dbReference type="Proteomes" id="UP000054396">
    <property type="component" value="Unassembled WGS sequence"/>
</dbReference>
<accession>A0A0W7WNR1</accession>
<evidence type="ECO:0000313" key="1">
    <source>
        <dbReference type="EMBL" id="KUF12198.1"/>
    </source>
</evidence>
<gene>
    <name evidence="1" type="ORF">AVJ23_00220</name>
</gene>
<protein>
    <recommendedName>
        <fullName evidence="3">DUF3726 domain-containing protein</fullName>
    </recommendedName>
</protein>
<dbReference type="STRING" id="1685382.AVJ23_00220"/>
<comment type="caution">
    <text evidence="1">The sequence shown here is derived from an EMBL/GenBank/DDBJ whole genome shotgun (WGS) entry which is preliminary data.</text>
</comment>